<dbReference type="Pfam" id="PF00069">
    <property type="entry name" value="Pkinase"/>
    <property type="match status" value="1"/>
</dbReference>
<dbReference type="FunFam" id="1.10.510.10:FF:000279">
    <property type="entry name" value="Non-specific serine/threonine protein kinase"/>
    <property type="match status" value="1"/>
</dbReference>
<sequence length="275" mass="31056">MENFVLPPYTVSQKLGSGTFSTVRLATDEQRRRWAVKIIDKAKLRKEEMEGQLMREVEAMRVFKHENIIAFHDFKETPTHYCLVLEFVSGGELFDKIVAAKRFDEPTARRYFQQLIAGVHHCHGKGFAHRDLKPENLLLDAVGVLKISDFGFCSNGSGDSDLPSSRAMGTPNYIAPEALSGSDHNAFAADIWSCGVILYVMLAGKLPFEDRNQKSLLEKVKRGEYAMLRQVSEAVRDLVKRMLTVDPQNRITLEAIISHPWFAVGWDPKCLKEAA</sequence>
<protein>
    <recommendedName>
        <fullName evidence="1">non-specific serine/threonine protein kinase</fullName>
        <ecNumber evidence="1">2.7.11.1</ecNumber>
    </recommendedName>
</protein>
<dbReference type="AlphaFoldDB" id="A0A3L6KZ15"/>
<dbReference type="FunFam" id="3.30.200.20:FF:000042">
    <property type="entry name" value="Aurora kinase A"/>
    <property type="match status" value="1"/>
</dbReference>
<dbReference type="GO" id="GO:0004674">
    <property type="term" value="F:protein serine/threonine kinase activity"/>
    <property type="evidence" value="ECO:0007669"/>
    <property type="project" value="UniProtKB-KW"/>
</dbReference>
<proteinExistence type="inferred from homology"/>
<keyword evidence="4 9" id="KW-0547">Nucleotide-binding</keyword>
<dbReference type="SMART" id="SM00220">
    <property type="entry name" value="S_TKc"/>
    <property type="match status" value="1"/>
</dbReference>
<dbReference type="PROSITE" id="PS00108">
    <property type="entry name" value="PROTEIN_KINASE_ST"/>
    <property type="match status" value="1"/>
</dbReference>
<keyword evidence="5 12" id="KW-0418">Kinase</keyword>
<comment type="caution">
    <text evidence="12">The sequence shown here is derived from an EMBL/GenBank/DDBJ whole genome shotgun (WGS) entry which is preliminary data.</text>
</comment>
<comment type="catalytic activity">
    <reaction evidence="7">
        <text>L-threonyl-[protein] + ATP = O-phospho-L-threonyl-[protein] + ADP + H(+)</text>
        <dbReference type="Rhea" id="RHEA:46608"/>
        <dbReference type="Rhea" id="RHEA-COMP:11060"/>
        <dbReference type="Rhea" id="RHEA-COMP:11605"/>
        <dbReference type="ChEBI" id="CHEBI:15378"/>
        <dbReference type="ChEBI" id="CHEBI:30013"/>
        <dbReference type="ChEBI" id="CHEBI:30616"/>
        <dbReference type="ChEBI" id="CHEBI:61977"/>
        <dbReference type="ChEBI" id="CHEBI:456216"/>
        <dbReference type="EC" id="2.7.11.1"/>
    </reaction>
</comment>
<organism evidence="12">
    <name type="scientific">Trypanosoma brucei equiperdum</name>
    <dbReference type="NCBI Taxonomy" id="630700"/>
    <lineage>
        <taxon>Eukaryota</taxon>
        <taxon>Discoba</taxon>
        <taxon>Euglenozoa</taxon>
        <taxon>Kinetoplastea</taxon>
        <taxon>Metakinetoplastina</taxon>
        <taxon>Trypanosomatida</taxon>
        <taxon>Trypanosomatidae</taxon>
        <taxon>Trypanosoma</taxon>
    </lineage>
</organism>
<gene>
    <name evidence="12" type="ORF">DPX39_100140800</name>
</gene>
<dbReference type="GO" id="GO:0005524">
    <property type="term" value="F:ATP binding"/>
    <property type="evidence" value="ECO:0007669"/>
    <property type="project" value="UniProtKB-UniRule"/>
</dbReference>
<dbReference type="InterPro" id="IPR017441">
    <property type="entry name" value="Protein_kinase_ATP_BS"/>
</dbReference>
<feature type="domain" description="Protein kinase" evidence="11">
    <location>
        <begin position="9"/>
        <end position="262"/>
    </location>
</feature>
<comment type="similarity">
    <text evidence="10">Belongs to the protein kinase superfamily.</text>
</comment>
<dbReference type="PANTHER" id="PTHR43895">
    <property type="entry name" value="CALCIUM/CALMODULIN-DEPENDENT PROTEIN KINASE KINASE-RELATED"/>
    <property type="match status" value="1"/>
</dbReference>
<dbReference type="GO" id="GO:0007165">
    <property type="term" value="P:signal transduction"/>
    <property type="evidence" value="ECO:0007669"/>
    <property type="project" value="TreeGrafter"/>
</dbReference>
<comment type="catalytic activity">
    <reaction evidence="8">
        <text>L-seryl-[protein] + ATP = O-phospho-L-seryl-[protein] + ADP + H(+)</text>
        <dbReference type="Rhea" id="RHEA:17989"/>
        <dbReference type="Rhea" id="RHEA-COMP:9863"/>
        <dbReference type="Rhea" id="RHEA-COMP:11604"/>
        <dbReference type="ChEBI" id="CHEBI:15378"/>
        <dbReference type="ChEBI" id="CHEBI:29999"/>
        <dbReference type="ChEBI" id="CHEBI:30616"/>
        <dbReference type="ChEBI" id="CHEBI:83421"/>
        <dbReference type="ChEBI" id="CHEBI:456216"/>
        <dbReference type="EC" id="2.7.11.1"/>
    </reaction>
</comment>
<feature type="binding site" evidence="9">
    <location>
        <position position="37"/>
    </location>
    <ligand>
        <name>ATP</name>
        <dbReference type="ChEBI" id="CHEBI:30616"/>
    </ligand>
</feature>
<dbReference type="CDD" id="cd14003">
    <property type="entry name" value="STKc_AMPK-like"/>
    <property type="match status" value="1"/>
</dbReference>
<dbReference type="PROSITE" id="PS00107">
    <property type="entry name" value="PROTEIN_KINASE_ATP"/>
    <property type="match status" value="1"/>
</dbReference>
<evidence type="ECO:0000256" key="5">
    <source>
        <dbReference type="ARBA" id="ARBA00022777"/>
    </source>
</evidence>
<evidence type="ECO:0000256" key="2">
    <source>
        <dbReference type="ARBA" id="ARBA00022527"/>
    </source>
</evidence>
<keyword evidence="2 10" id="KW-0723">Serine/threonine-protein kinase</keyword>
<evidence type="ECO:0000256" key="6">
    <source>
        <dbReference type="ARBA" id="ARBA00022840"/>
    </source>
</evidence>
<keyword evidence="6 9" id="KW-0067">ATP-binding</keyword>
<evidence type="ECO:0000256" key="1">
    <source>
        <dbReference type="ARBA" id="ARBA00012513"/>
    </source>
</evidence>
<evidence type="ECO:0000256" key="3">
    <source>
        <dbReference type="ARBA" id="ARBA00022679"/>
    </source>
</evidence>
<keyword evidence="3" id="KW-0808">Transferase</keyword>
<dbReference type="EMBL" id="QSBY01000010">
    <property type="protein sequence ID" value="RHW69008.1"/>
    <property type="molecule type" value="Genomic_DNA"/>
</dbReference>
<dbReference type="Proteomes" id="UP000266743">
    <property type="component" value="Chromosome 10"/>
</dbReference>
<dbReference type="InterPro" id="IPR000719">
    <property type="entry name" value="Prot_kinase_dom"/>
</dbReference>
<evidence type="ECO:0000256" key="10">
    <source>
        <dbReference type="RuleBase" id="RU000304"/>
    </source>
</evidence>
<evidence type="ECO:0000256" key="7">
    <source>
        <dbReference type="ARBA" id="ARBA00047899"/>
    </source>
</evidence>
<dbReference type="SUPFAM" id="SSF56112">
    <property type="entry name" value="Protein kinase-like (PK-like)"/>
    <property type="match status" value="1"/>
</dbReference>
<dbReference type="PROSITE" id="PS50011">
    <property type="entry name" value="PROTEIN_KINASE_DOM"/>
    <property type="match status" value="1"/>
</dbReference>
<dbReference type="EC" id="2.7.11.1" evidence="1"/>
<dbReference type="PIRSF" id="PIRSF000654">
    <property type="entry name" value="Integrin-linked_kinase"/>
    <property type="match status" value="1"/>
</dbReference>
<name>A0A3L6KZ15_9TRYP</name>
<evidence type="ECO:0000256" key="9">
    <source>
        <dbReference type="PROSITE-ProRule" id="PRU10141"/>
    </source>
</evidence>
<dbReference type="PANTHER" id="PTHR43895:SF32">
    <property type="entry name" value="SERINE_THREONINE-PROTEIN KINASE CHK1"/>
    <property type="match status" value="1"/>
</dbReference>
<accession>A0A3L6KZ15</accession>
<dbReference type="Gene3D" id="1.10.510.10">
    <property type="entry name" value="Transferase(Phosphotransferase) domain 1"/>
    <property type="match status" value="1"/>
</dbReference>
<evidence type="ECO:0000256" key="4">
    <source>
        <dbReference type="ARBA" id="ARBA00022741"/>
    </source>
</evidence>
<evidence type="ECO:0000259" key="11">
    <source>
        <dbReference type="PROSITE" id="PS50011"/>
    </source>
</evidence>
<evidence type="ECO:0000256" key="8">
    <source>
        <dbReference type="ARBA" id="ARBA00048679"/>
    </source>
</evidence>
<dbReference type="InterPro" id="IPR008271">
    <property type="entry name" value="Ser/Thr_kinase_AS"/>
</dbReference>
<reference evidence="12" key="1">
    <citation type="submission" date="2018-09" db="EMBL/GenBank/DDBJ databases">
        <title>whole genome sequence of T. equiperdum IVM-t1 strain.</title>
        <authorList>
            <person name="Suganuma K."/>
        </authorList>
    </citation>
    <scope>NUCLEOTIDE SEQUENCE [LARGE SCALE GENOMIC DNA]</scope>
    <source>
        <strain evidence="12">IVM-t1</strain>
    </source>
</reference>
<dbReference type="InterPro" id="IPR011009">
    <property type="entry name" value="Kinase-like_dom_sf"/>
</dbReference>
<evidence type="ECO:0000313" key="12">
    <source>
        <dbReference type="EMBL" id="RHW69008.1"/>
    </source>
</evidence>